<comment type="subcellular location">
    <subcellularLocation>
        <location evidence="1 7">Cell membrane</location>
        <topology evidence="1 7">Multi-pass membrane protein</topology>
    </subcellularLocation>
</comment>
<protein>
    <submittedName>
        <fullName evidence="9">Multidrug efflux SMR transporter</fullName>
    </submittedName>
</protein>
<dbReference type="Pfam" id="PF00893">
    <property type="entry name" value="Multi_Drug_Res"/>
    <property type="match status" value="1"/>
</dbReference>
<dbReference type="Gene3D" id="1.10.3730.20">
    <property type="match status" value="1"/>
</dbReference>
<organism evidence="9 10">
    <name type="scientific">Streptomyces phaeolivaceus</name>
    <dbReference type="NCBI Taxonomy" id="2653200"/>
    <lineage>
        <taxon>Bacteria</taxon>
        <taxon>Bacillati</taxon>
        <taxon>Actinomycetota</taxon>
        <taxon>Actinomycetes</taxon>
        <taxon>Kitasatosporales</taxon>
        <taxon>Streptomycetaceae</taxon>
        <taxon>Streptomyces</taxon>
    </lineage>
</organism>
<reference evidence="9 10" key="1">
    <citation type="submission" date="2019-10" db="EMBL/GenBank/DDBJ databases">
        <title>Streptomyces sp. strain GY16 isolated from leaves of Broussonetia papyrifera.</title>
        <authorList>
            <person name="Mo P."/>
        </authorList>
    </citation>
    <scope>NUCLEOTIDE SEQUENCE [LARGE SCALE GENOMIC DNA]</scope>
    <source>
        <strain evidence="9 10">GY16</strain>
    </source>
</reference>
<keyword evidence="10" id="KW-1185">Reference proteome</keyword>
<evidence type="ECO:0000256" key="5">
    <source>
        <dbReference type="ARBA" id="ARBA00022989"/>
    </source>
</evidence>
<evidence type="ECO:0000313" key="10">
    <source>
        <dbReference type="Proteomes" id="UP000327294"/>
    </source>
</evidence>
<name>A0A5P8KEQ8_9ACTN</name>
<evidence type="ECO:0000256" key="4">
    <source>
        <dbReference type="ARBA" id="ARBA00022692"/>
    </source>
</evidence>
<dbReference type="RefSeq" id="WP_152172959.1">
    <property type="nucleotide sequence ID" value="NZ_CP045096.1"/>
</dbReference>
<dbReference type="InterPro" id="IPR037185">
    <property type="entry name" value="EmrE-like"/>
</dbReference>
<dbReference type="PANTHER" id="PTHR30561">
    <property type="entry name" value="SMR FAMILY PROTON-DEPENDENT DRUG EFFLUX TRANSPORTER SUGE"/>
    <property type="match status" value="1"/>
</dbReference>
<dbReference type="GO" id="GO:0022857">
    <property type="term" value="F:transmembrane transporter activity"/>
    <property type="evidence" value="ECO:0007669"/>
    <property type="project" value="InterPro"/>
</dbReference>
<dbReference type="EMBL" id="CP045096">
    <property type="protein sequence ID" value="QFR01632.1"/>
    <property type="molecule type" value="Genomic_DNA"/>
</dbReference>
<keyword evidence="4 7" id="KW-0812">Transmembrane</keyword>
<evidence type="ECO:0000256" key="3">
    <source>
        <dbReference type="ARBA" id="ARBA00022475"/>
    </source>
</evidence>
<dbReference type="AlphaFoldDB" id="A0A5P8KEQ8"/>
<keyword evidence="6 8" id="KW-0472">Membrane</keyword>
<gene>
    <name evidence="9" type="ORF">F9278_41765</name>
</gene>
<proteinExistence type="inferred from homology"/>
<evidence type="ECO:0000256" key="8">
    <source>
        <dbReference type="SAM" id="Phobius"/>
    </source>
</evidence>
<feature type="transmembrane region" description="Helical" evidence="8">
    <location>
        <begin position="59"/>
        <end position="80"/>
    </location>
</feature>
<comment type="similarity">
    <text evidence="7">Belongs to the drug/metabolite transporter (DMT) superfamily. Small multidrug resistance (SMR) (TC 2.A.7.1) family.</text>
</comment>
<dbReference type="KEGG" id="sphv:F9278_41765"/>
<dbReference type="InterPro" id="IPR045324">
    <property type="entry name" value="Small_multidrug_res"/>
</dbReference>
<dbReference type="GO" id="GO:0005886">
    <property type="term" value="C:plasma membrane"/>
    <property type="evidence" value="ECO:0007669"/>
    <property type="project" value="UniProtKB-SubCell"/>
</dbReference>
<dbReference type="Proteomes" id="UP000327294">
    <property type="component" value="Chromosome"/>
</dbReference>
<sequence>MSATLGLLVAAILVEVAATTNLARTDGFRDPLWSVAVLSGYAVSLWMLSVVVRSMPVSVAYALWSGLGTAAVALVGVTVLGESWDLVKTGALLLIVVGVVVLNLHGTH</sequence>
<feature type="transmembrane region" description="Helical" evidence="8">
    <location>
        <begin position="86"/>
        <end position="104"/>
    </location>
</feature>
<keyword evidence="5 8" id="KW-1133">Transmembrane helix</keyword>
<evidence type="ECO:0000256" key="7">
    <source>
        <dbReference type="RuleBase" id="RU003942"/>
    </source>
</evidence>
<keyword evidence="2" id="KW-0813">Transport</keyword>
<evidence type="ECO:0000256" key="6">
    <source>
        <dbReference type="ARBA" id="ARBA00023136"/>
    </source>
</evidence>
<dbReference type="InterPro" id="IPR000390">
    <property type="entry name" value="Small_drug/metabolite_transptr"/>
</dbReference>
<evidence type="ECO:0000256" key="1">
    <source>
        <dbReference type="ARBA" id="ARBA00004651"/>
    </source>
</evidence>
<dbReference type="PANTHER" id="PTHR30561:SF1">
    <property type="entry name" value="MULTIDRUG TRANSPORTER EMRE"/>
    <property type="match status" value="1"/>
</dbReference>
<evidence type="ECO:0000256" key="2">
    <source>
        <dbReference type="ARBA" id="ARBA00022448"/>
    </source>
</evidence>
<feature type="transmembrane region" description="Helical" evidence="8">
    <location>
        <begin position="32"/>
        <end position="52"/>
    </location>
</feature>
<dbReference type="SUPFAM" id="SSF103481">
    <property type="entry name" value="Multidrug resistance efflux transporter EmrE"/>
    <property type="match status" value="1"/>
</dbReference>
<evidence type="ECO:0000313" key="9">
    <source>
        <dbReference type="EMBL" id="QFR01632.1"/>
    </source>
</evidence>
<keyword evidence="3" id="KW-1003">Cell membrane</keyword>
<accession>A0A5P8KEQ8</accession>